<dbReference type="PANTHER" id="PTHR43304:SF1">
    <property type="entry name" value="PAC DOMAIN-CONTAINING PROTEIN"/>
    <property type="match status" value="1"/>
</dbReference>
<proteinExistence type="predicted"/>
<dbReference type="SUPFAM" id="SSF52172">
    <property type="entry name" value="CheY-like"/>
    <property type="match status" value="1"/>
</dbReference>
<evidence type="ECO:0000259" key="6">
    <source>
        <dbReference type="PROSITE" id="PS50112"/>
    </source>
</evidence>
<dbReference type="EMBL" id="CP002955">
    <property type="protein sequence ID" value="AEL27843.1"/>
    <property type="molecule type" value="Genomic_DNA"/>
</dbReference>
<dbReference type="Pfam" id="PF08447">
    <property type="entry name" value="PAS_3"/>
    <property type="match status" value="1"/>
</dbReference>
<dbReference type="EC" id="2.7.13.3" evidence="2"/>
<reference evidence="9" key="1">
    <citation type="submission" date="2011-07" db="EMBL/GenBank/DDBJ databases">
        <title>The complete genome of Cyclobacterium marinum DSM 745.</title>
        <authorList>
            <person name="Lucas S."/>
            <person name="Han J."/>
            <person name="Lapidus A."/>
            <person name="Bruce D."/>
            <person name="Goodwin L."/>
            <person name="Pitluck S."/>
            <person name="Peters L."/>
            <person name="Kyrpides N."/>
            <person name="Mavromatis K."/>
            <person name="Ivanova N."/>
            <person name="Ovchinnikova G."/>
            <person name="Chertkov O."/>
            <person name="Detter J.C."/>
            <person name="Tapia R."/>
            <person name="Han C."/>
            <person name="Land M."/>
            <person name="Hauser L."/>
            <person name="Markowitz V."/>
            <person name="Cheng J.-F."/>
            <person name="Hugenholtz P."/>
            <person name="Woyke T."/>
            <person name="Wu D."/>
            <person name="Tindall B."/>
            <person name="Schuetze A."/>
            <person name="Brambilla E."/>
            <person name="Klenk H.-P."/>
            <person name="Eisen J.A."/>
        </authorList>
    </citation>
    <scope>NUCLEOTIDE SEQUENCE [LARGE SCALE GENOMIC DNA]</scope>
    <source>
        <strain evidence="9">ATCC 25205 / DSM 745 / LMG 13164 / NCIMB 1802</strain>
    </source>
</reference>
<organism evidence="8 9">
    <name type="scientific">Cyclobacterium marinum (strain ATCC 25205 / DSM 745 / LMG 13164 / NCIMB 1802)</name>
    <name type="common">Flectobacillus marinus</name>
    <dbReference type="NCBI Taxonomy" id="880070"/>
    <lineage>
        <taxon>Bacteria</taxon>
        <taxon>Pseudomonadati</taxon>
        <taxon>Bacteroidota</taxon>
        <taxon>Cytophagia</taxon>
        <taxon>Cytophagales</taxon>
        <taxon>Cyclobacteriaceae</taxon>
        <taxon>Cyclobacterium</taxon>
    </lineage>
</organism>
<dbReference type="InterPro" id="IPR035965">
    <property type="entry name" value="PAS-like_dom_sf"/>
</dbReference>
<keyword evidence="9" id="KW-1185">Reference proteome</keyword>
<dbReference type="InterPro" id="IPR052162">
    <property type="entry name" value="Sensor_kinase/Photoreceptor"/>
</dbReference>
<dbReference type="SMART" id="SM00091">
    <property type="entry name" value="PAS"/>
    <property type="match status" value="2"/>
</dbReference>
<dbReference type="CDD" id="cd00130">
    <property type="entry name" value="PAS"/>
    <property type="match status" value="2"/>
</dbReference>
<dbReference type="SUPFAM" id="SSF55785">
    <property type="entry name" value="PYP-like sensor domain (PAS domain)"/>
    <property type="match status" value="2"/>
</dbReference>
<comment type="catalytic activity">
    <reaction evidence="1">
        <text>ATP + protein L-histidine = ADP + protein N-phospho-L-histidine.</text>
        <dbReference type="EC" id="2.7.13.3"/>
    </reaction>
</comment>
<dbReference type="RefSeq" id="WP_014022127.1">
    <property type="nucleotide sequence ID" value="NC_015914.1"/>
</dbReference>
<dbReference type="KEGG" id="cmr:Cycma_4139"/>
<evidence type="ECO:0000256" key="1">
    <source>
        <dbReference type="ARBA" id="ARBA00000085"/>
    </source>
</evidence>
<feature type="domain" description="PAS" evidence="6">
    <location>
        <begin position="270"/>
        <end position="341"/>
    </location>
</feature>
<evidence type="ECO:0000313" key="8">
    <source>
        <dbReference type="EMBL" id="AEL27843.1"/>
    </source>
</evidence>
<accession>G0J863</accession>
<evidence type="ECO:0000256" key="2">
    <source>
        <dbReference type="ARBA" id="ARBA00012438"/>
    </source>
</evidence>
<dbReference type="AlphaFoldDB" id="G0J863"/>
<dbReference type="InterPro" id="IPR000014">
    <property type="entry name" value="PAS"/>
</dbReference>
<evidence type="ECO:0000256" key="3">
    <source>
        <dbReference type="ARBA" id="ARBA00022553"/>
    </source>
</evidence>
<protein>
    <recommendedName>
        <fullName evidence="2">histidine kinase</fullName>
        <ecNumber evidence="2">2.7.13.3</ecNumber>
    </recommendedName>
</protein>
<dbReference type="eggNOG" id="COG2202">
    <property type="taxonomic scope" value="Bacteria"/>
</dbReference>
<dbReference type="PROSITE" id="PS50112">
    <property type="entry name" value="PAS"/>
    <property type="match status" value="2"/>
</dbReference>
<evidence type="ECO:0000259" key="7">
    <source>
        <dbReference type="PROSITE" id="PS50113"/>
    </source>
</evidence>
<dbReference type="HOGENOM" id="CLU_547157_0_0_10"/>
<keyword evidence="5" id="KW-0418">Kinase</keyword>
<dbReference type="PANTHER" id="PTHR43304">
    <property type="entry name" value="PHYTOCHROME-LIKE PROTEIN CPH1"/>
    <property type="match status" value="1"/>
</dbReference>
<evidence type="ECO:0000256" key="4">
    <source>
        <dbReference type="ARBA" id="ARBA00022679"/>
    </source>
</evidence>
<gene>
    <name evidence="8" type="ordered locus">Cycma_4139</name>
</gene>
<feature type="domain" description="PAS" evidence="6">
    <location>
        <begin position="394"/>
        <end position="470"/>
    </location>
</feature>
<dbReference type="Pfam" id="PF13426">
    <property type="entry name" value="PAS_9"/>
    <property type="match status" value="2"/>
</dbReference>
<dbReference type="GO" id="GO:0004673">
    <property type="term" value="F:protein histidine kinase activity"/>
    <property type="evidence" value="ECO:0007669"/>
    <property type="project" value="UniProtKB-EC"/>
</dbReference>
<dbReference type="InterPro" id="IPR000700">
    <property type="entry name" value="PAS-assoc_C"/>
</dbReference>
<dbReference type="NCBIfam" id="TIGR00229">
    <property type="entry name" value="sensory_box"/>
    <property type="match status" value="2"/>
</dbReference>
<dbReference type="STRING" id="880070.Cycma_4139"/>
<dbReference type="OrthoDB" id="1120715at2"/>
<keyword evidence="4" id="KW-0808">Transferase</keyword>
<dbReference type="PROSITE" id="PS50113">
    <property type="entry name" value="PAC"/>
    <property type="match status" value="1"/>
</dbReference>
<dbReference type="Gene3D" id="3.30.450.20">
    <property type="entry name" value="PAS domain"/>
    <property type="match status" value="2"/>
</dbReference>
<sequence>MKNLKFKNILLISDDTKHYLLLNELFKEIEGNEHQLFRSKNIQEIPQNKFDIIFFALENVKDFNPEVVGEFHNLLGGIPIIVLTSNADLTGIDDILEQGVQDVLTIEHLDKLQLYKTLSIAYRNKNFKNKSSKKKETSNGPINTSPHKLYNLLFNESTLPKFLCRADDLSIVQCSKKATELLALSGKQVEYIYELFSDVEDSLIKNFTGTRPSKSNGSLQTIFYPKDKDSEPLSLHLTIQYIQNDEYPMLLLTCLDISELERTKESLNKGENRYQMVLQATNNVTWEYEIKEDRLEWSSNFTSLFGYKPEQLRNITSWAEKIHPVDLQSTLNDFNKALISMSNKWQANYRFQKADGNYAYVFEQCVFIRNPEGKAVKAFGAMQDVTKKKERQHQLSLMEKVVKSANDPILITEVDEINPAGPRIIFANDAFLNQTGYTKEEIIGKSPRILQGEKSNKKELKRLKKALTNGYPCRIETINYKKDGTEFWVEFSVVPISD</sequence>
<keyword evidence="3" id="KW-0597">Phosphoprotein</keyword>
<dbReference type="InterPro" id="IPR013655">
    <property type="entry name" value="PAS_fold_3"/>
</dbReference>
<dbReference type="Proteomes" id="UP000001635">
    <property type="component" value="Chromosome"/>
</dbReference>
<evidence type="ECO:0000256" key="5">
    <source>
        <dbReference type="ARBA" id="ARBA00022777"/>
    </source>
</evidence>
<name>G0J863_CYCMS</name>
<evidence type="ECO:0000313" key="9">
    <source>
        <dbReference type="Proteomes" id="UP000001635"/>
    </source>
</evidence>
<feature type="domain" description="PAC" evidence="7">
    <location>
        <begin position="345"/>
        <end position="397"/>
    </location>
</feature>
<dbReference type="InterPro" id="IPR011006">
    <property type="entry name" value="CheY-like_superfamily"/>
</dbReference>